<protein>
    <submittedName>
        <fullName evidence="1">Type IV toxin-antitoxin system AbiEi family antitoxin domain-containing protein</fullName>
    </submittedName>
</protein>
<proteinExistence type="predicted"/>
<name>A0ABU7LIQ9_9NOCA</name>
<evidence type="ECO:0000313" key="1">
    <source>
        <dbReference type="EMBL" id="MEE2061456.1"/>
    </source>
</evidence>
<sequence>MYEPRGLTRKSLAASGMSEHHISKALRSGELAGIAHGLYLWRKDFDALGPVGRHRVHARHIASGLDTDEAISHISAAVLHGIDVWDVPLRRVHVSRPPSRSGRVTSGLHAHTTNWDDGEITQVLGVPVTSVARTVVDLARTLPRDQAIAVGDAALRSDPSAATQIPRVLEASRCRYGLVSASSVLQFLDGRSESVGESLSRIRILEYGLPAPDLQRELVTVDGRRVRVDFYWEDLGVVGEFDGHEKFTEPQDLIDERRWEDGLRDLGLEVVRWDPEELETFEVVVRRFERAVARHRMWALDRAQ</sequence>
<reference evidence="1 2" key="1">
    <citation type="submission" date="2023-07" db="EMBL/GenBank/DDBJ databases">
        <authorList>
            <person name="Girao M."/>
            <person name="Carvalho M.F."/>
        </authorList>
    </citation>
    <scope>NUCLEOTIDE SEQUENCE [LARGE SCALE GENOMIC DNA]</scope>
    <source>
        <strain evidence="1 2">YIM65754</strain>
    </source>
</reference>
<keyword evidence="2" id="KW-1185">Reference proteome</keyword>
<gene>
    <name evidence="1" type="ORF">Q7514_28420</name>
</gene>
<dbReference type="Proteomes" id="UP001336020">
    <property type="component" value="Unassembled WGS sequence"/>
</dbReference>
<dbReference type="RefSeq" id="WP_330136613.1">
    <property type="nucleotide sequence ID" value="NZ_JAUTXY010000018.1"/>
</dbReference>
<comment type="caution">
    <text evidence="1">The sequence shown here is derived from an EMBL/GenBank/DDBJ whole genome shotgun (WGS) entry which is preliminary data.</text>
</comment>
<evidence type="ECO:0000313" key="2">
    <source>
        <dbReference type="Proteomes" id="UP001336020"/>
    </source>
</evidence>
<accession>A0ABU7LIQ9</accession>
<dbReference type="EMBL" id="JAUTXY010000018">
    <property type="protein sequence ID" value="MEE2061456.1"/>
    <property type="molecule type" value="Genomic_DNA"/>
</dbReference>
<organism evidence="1 2">
    <name type="scientific">Rhodococcus artemisiae</name>
    <dbReference type="NCBI Taxonomy" id="714159"/>
    <lineage>
        <taxon>Bacteria</taxon>
        <taxon>Bacillati</taxon>
        <taxon>Actinomycetota</taxon>
        <taxon>Actinomycetes</taxon>
        <taxon>Mycobacteriales</taxon>
        <taxon>Nocardiaceae</taxon>
        <taxon>Rhodococcus</taxon>
    </lineage>
</organism>